<evidence type="ECO:0000313" key="5">
    <source>
        <dbReference type="Proteomes" id="UP000320585"/>
    </source>
</evidence>
<keyword evidence="5" id="KW-1185">Reference proteome</keyword>
<gene>
    <name evidence="4" type="ORF">Dia5BBH33_19170</name>
</gene>
<dbReference type="InterPro" id="IPR050902">
    <property type="entry name" value="ABC_Transporter_SBP"/>
</dbReference>
<evidence type="ECO:0000256" key="1">
    <source>
        <dbReference type="ARBA" id="ARBA00008814"/>
    </source>
</evidence>
<dbReference type="Gene3D" id="3.40.50.1980">
    <property type="entry name" value="Nitrogenase molybdenum iron protein domain"/>
    <property type="match status" value="2"/>
</dbReference>
<dbReference type="PANTHER" id="PTHR30535">
    <property type="entry name" value="VITAMIN B12-BINDING PROTEIN"/>
    <property type="match status" value="1"/>
</dbReference>
<dbReference type="OrthoDB" id="1632098at2"/>
<protein>
    <submittedName>
        <fullName evidence="4">ABC transporter substrate-binding protein</fullName>
    </submittedName>
</protein>
<dbReference type="PROSITE" id="PS50983">
    <property type="entry name" value="FE_B12_PBP"/>
    <property type="match status" value="1"/>
</dbReference>
<sequence length="326" mass="35209">MKKKIMAGAVLLLAASIFIGGCGIKSVSTDTGAGYTVTDATGREVKIPKKPERIMGNSASIDTMLLGVVTPDKLIAATEADRDPAISYIANDTKNIKMTVPLMGLSMELVTEAKPDLIIASTYTKGEQLDLYRNMGIPVVVIKGPRSIEEVESDIRIIAAATGEKERGEKVVAKMDEMLTESDKRLSEEKGKKPVVFLVSQMTRYGGPGSMFNELLTRARLENAIGLAGVSNGQMISPEQIVKVDPDMFFVSTDRESDTTGASRYRDSSLANPAIAQMRAAKHIVPVDDRYIYAASQNAVYAVRALANAAYGPIFDMSGEKQIRGY</sequence>
<dbReference type="AlphaFoldDB" id="A0A8D4UW18"/>
<name>A0A8D4UW18_9FIRM</name>
<evidence type="ECO:0000313" key="4">
    <source>
        <dbReference type="EMBL" id="BBK25982.1"/>
    </source>
</evidence>
<feature type="chain" id="PRO_5039608717" evidence="2">
    <location>
        <begin position="20"/>
        <end position="326"/>
    </location>
</feature>
<dbReference type="GeneID" id="92717125"/>
<comment type="similarity">
    <text evidence="1">Belongs to the bacterial solute-binding protein 8 family.</text>
</comment>
<dbReference type="SUPFAM" id="SSF53807">
    <property type="entry name" value="Helical backbone' metal receptor"/>
    <property type="match status" value="1"/>
</dbReference>
<dbReference type="RefSeq" id="WP_144269236.1">
    <property type="nucleotide sequence ID" value="NZ_AP019697.1"/>
</dbReference>
<evidence type="ECO:0000259" key="3">
    <source>
        <dbReference type="PROSITE" id="PS50983"/>
    </source>
</evidence>
<feature type="domain" description="Fe/B12 periplasmic-binding" evidence="3">
    <location>
        <begin position="53"/>
        <end position="314"/>
    </location>
</feature>
<reference evidence="5" key="1">
    <citation type="submission" date="2019-05" db="EMBL/GenBank/DDBJ databases">
        <title>Complete genome sequencing of Dialister sp. strain 5BBH33.</title>
        <authorList>
            <person name="Sakamoto M."/>
            <person name="Murakami T."/>
            <person name="Mori H."/>
        </authorList>
    </citation>
    <scope>NUCLEOTIDE SEQUENCE [LARGE SCALE GENOMIC DNA]</scope>
    <source>
        <strain evidence="5">5BBH33</strain>
    </source>
</reference>
<dbReference type="Proteomes" id="UP000320585">
    <property type="component" value="Chromosome"/>
</dbReference>
<dbReference type="PANTHER" id="PTHR30535:SF34">
    <property type="entry name" value="MOLYBDATE-BINDING PROTEIN MOLA"/>
    <property type="match status" value="1"/>
</dbReference>
<dbReference type="InterPro" id="IPR002491">
    <property type="entry name" value="ABC_transptr_periplasmic_BD"/>
</dbReference>
<dbReference type="PROSITE" id="PS51257">
    <property type="entry name" value="PROKAR_LIPOPROTEIN"/>
    <property type="match status" value="1"/>
</dbReference>
<proteinExistence type="inferred from homology"/>
<organism evidence="4 5">
    <name type="scientific">Dialister hominis</name>
    <dbReference type="NCBI Taxonomy" id="2582419"/>
    <lineage>
        <taxon>Bacteria</taxon>
        <taxon>Bacillati</taxon>
        <taxon>Bacillota</taxon>
        <taxon>Negativicutes</taxon>
        <taxon>Veillonellales</taxon>
        <taxon>Veillonellaceae</taxon>
        <taxon>Dialister</taxon>
    </lineage>
</organism>
<evidence type="ECO:0000256" key="2">
    <source>
        <dbReference type="SAM" id="SignalP"/>
    </source>
</evidence>
<dbReference type="GO" id="GO:0071281">
    <property type="term" value="P:cellular response to iron ion"/>
    <property type="evidence" value="ECO:0007669"/>
    <property type="project" value="TreeGrafter"/>
</dbReference>
<accession>A0A8D4UW18</accession>
<dbReference type="EMBL" id="AP019697">
    <property type="protein sequence ID" value="BBK25982.1"/>
    <property type="molecule type" value="Genomic_DNA"/>
</dbReference>
<dbReference type="KEGG" id="dho:Dia5BBH33_19170"/>
<dbReference type="Pfam" id="PF01497">
    <property type="entry name" value="Peripla_BP_2"/>
    <property type="match status" value="1"/>
</dbReference>
<keyword evidence="2" id="KW-0732">Signal</keyword>
<feature type="signal peptide" evidence="2">
    <location>
        <begin position="1"/>
        <end position="19"/>
    </location>
</feature>